<evidence type="ECO:0000313" key="2">
    <source>
        <dbReference type="Proteomes" id="UP000554482"/>
    </source>
</evidence>
<reference evidence="1 2" key="1">
    <citation type="submission" date="2020-06" db="EMBL/GenBank/DDBJ databases">
        <title>Transcriptomic and genomic resources for Thalictrum thalictroides and T. hernandezii: Facilitating candidate gene discovery in an emerging model plant lineage.</title>
        <authorList>
            <person name="Arias T."/>
            <person name="Riano-Pachon D.M."/>
            <person name="Di Stilio V.S."/>
        </authorList>
    </citation>
    <scope>NUCLEOTIDE SEQUENCE [LARGE SCALE GENOMIC DNA]</scope>
    <source>
        <strain evidence="2">cv. WT478/WT964</strain>
        <tissue evidence="1">Leaves</tissue>
    </source>
</reference>
<dbReference type="EMBL" id="JABWDY010007307">
    <property type="protein sequence ID" value="KAF5203034.1"/>
    <property type="molecule type" value="Genomic_DNA"/>
</dbReference>
<dbReference type="Proteomes" id="UP000554482">
    <property type="component" value="Unassembled WGS sequence"/>
</dbReference>
<gene>
    <name evidence="1" type="ORF">FRX31_007379</name>
</gene>
<protein>
    <submittedName>
        <fullName evidence="1">Uncharacterized protein</fullName>
    </submittedName>
</protein>
<keyword evidence="2" id="KW-1185">Reference proteome</keyword>
<comment type="caution">
    <text evidence="1">The sequence shown here is derived from an EMBL/GenBank/DDBJ whole genome shotgun (WGS) entry which is preliminary data.</text>
</comment>
<accession>A0A7J6X026</accession>
<name>A0A7J6X026_THATH</name>
<sequence length="71" mass="8015">KNQQWWKHRRQNCARNQVGHGQESVETITHARISAFRVSTRGSTTWSSHITGASATSHVNVTRPMGDDLMI</sequence>
<feature type="non-terminal residue" evidence="1">
    <location>
        <position position="1"/>
    </location>
</feature>
<evidence type="ECO:0000313" key="1">
    <source>
        <dbReference type="EMBL" id="KAF5203034.1"/>
    </source>
</evidence>
<dbReference type="AlphaFoldDB" id="A0A7J6X026"/>
<organism evidence="1 2">
    <name type="scientific">Thalictrum thalictroides</name>
    <name type="common">Rue-anemone</name>
    <name type="synonym">Anemone thalictroides</name>
    <dbReference type="NCBI Taxonomy" id="46969"/>
    <lineage>
        <taxon>Eukaryota</taxon>
        <taxon>Viridiplantae</taxon>
        <taxon>Streptophyta</taxon>
        <taxon>Embryophyta</taxon>
        <taxon>Tracheophyta</taxon>
        <taxon>Spermatophyta</taxon>
        <taxon>Magnoliopsida</taxon>
        <taxon>Ranunculales</taxon>
        <taxon>Ranunculaceae</taxon>
        <taxon>Thalictroideae</taxon>
        <taxon>Thalictrum</taxon>
    </lineage>
</organism>
<proteinExistence type="predicted"/>